<comment type="caution">
    <text evidence="15">The sequence shown here is derived from an EMBL/GenBank/DDBJ whole genome shotgun (WGS) entry which is preliminary data.</text>
</comment>
<evidence type="ECO:0000256" key="7">
    <source>
        <dbReference type="ARBA" id="ARBA00022723"/>
    </source>
</evidence>
<comment type="cofactor">
    <cofactor evidence="1">
        <name>heme</name>
        <dbReference type="ChEBI" id="CHEBI:30413"/>
    </cofactor>
</comment>
<keyword evidence="11 14" id="KW-0408">Iron</keyword>
<organism evidence="15 16">
    <name type="scientific">Orchesella dallaii</name>
    <dbReference type="NCBI Taxonomy" id="48710"/>
    <lineage>
        <taxon>Eukaryota</taxon>
        <taxon>Metazoa</taxon>
        <taxon>Ecdysozoa</taxon>
        <taxon>Arthropoda</taxon>
        <taxon>Hexapoda</taxon>
        <taxon>Collembola</taxon>
        <taxon>Entomobryomorpha</taxon>
        <taxon>Entomobryoidea</taxon>
        <taxon>Orchesellidae</taxon>
        <taxon>Orchesellinae</taxon>
        <taxon>Orchesella</taxon>
    </lineage>
</organism>
<dbReference type="PRINTS" id="PR00385">
    <property type="entry name" value="P450"/>
</dbReference>
<reference evidence="15 16" key="1">
    <citation type="submission" date="2024-08" db="EMBL/GenBank/DDBJ databases">
        <authorList>
            <person name="Cucini C."/>
            <person name="Frati F."/>
        </authorList>
    </citation>
    <scope>NUCLEOTIDE SEQUENCE [LARGE SCALE GENOMIC DNA]</scope>
</reference>
<evidence type="ECO:0000256" key="1">
    <source>
        <dbReference type="ARBA" id="ARBA00001971"/>
    </source>
</evidence>
<dbReference type="InterPro" id="IPR002403">
    <property type="entry name" value="Cyt_P450_E_grp-IV"/>
</dbReference>
<evidence type="ECO:0008006" key="17">
    <source>
        <dbReference type="Google" id="ProtNLM"/>
    </source>
</evidence>
<dbReference type="InterPro" id="IPR036396">
    <property type="entry name" value="Cyt_P450_sf"/>
</dbReference>
<evidence type="ECO:0000256" key="5">
    <source>
        <dbReference type="ARBA" id="ARBA00010617"/>
    </source>
</evidence>
<gene>
    <name evidence="15" type="ORF">ODALV1_LOCUS22009</name>
</gene>
<protein>
    <recommendedName>
        <fullName evidence="17">Cytochrome P450 4C1</fullName>
    </recommendedName>
</protein>
<comment type="similarity">
    <text evidence="5 14">Belongs to the cytochrome P450 family.</text>
</comment>
<evidence type="ECO:0000256" key="13">
    <source>
        <dbReference type="ARBA" id="ARBA00023136"/>
    </source>
</evidence>
<evidence type="ECO:0000256" key="9">
    <source>
        <dbReference type="ARBA" id="ARBA00022848"/>
    </source>
</evidence>
<dbReference type="InterPro" id="IPR050196">
    <property type="entry name" value="Cytochrome_P450_Monoox"/>
</dbReference>
<dbReference type="PANTHER" id="PTHR24291">
    <property type="entry name" value="CYTOCHROME P450 FAMILY 4"/>
    <property type="match status" value="1"/>
</dbReference>
<keyword evidence="9" id="KW-0492">Microsome</keyword>
<dbReference type="SUPFAM" id="SSF48264">
    <property type="entry name" value="Cytochrome P450"/>
    <property type="match status" value="1"/>
</dbReference>
<evidence type="ECO:0000256" key="8">
    <source>
        <dbReference type="ARBA" id="ARBA00022824"/>
    </source>
</evidence>
<comment type="function">
    <text evidence="2">May be involved in the metabolism of insect hormones and in the breakdown of synthetic insecticides.</text>
</comment>
<dbReference type="InterPro" id="IPR017972">
    <property type="entry name" value="Cyt_P450_CS"/>
</dbReference>
<keyword evidence="8" id="KW-0256">Endoplasmic reticulum</keyword>
<dbReference type="PROSITE" id="PS00086">
    <property type="entry name" value="CYTOCHROME_P450"/>
    <property type="match status" value="1"/>
</dbReference>
<dbReference type="PANTHER" id="PTHR24291:SF189">
    <property type="entry name" value="CYTOCHROME P450 4C3-RELATED"/>
    <property type="match status" value="1"/>
</dbReference>
<dbReference type="InterPro" id="IPR001128">
    <property type="entry name" value="Cyt_P450"/>
</dbReference>
<dbReference type="Pfam" id="PF00067">
    <property type="entry name" value="p450"/>
    <property type="match status" value="1"/>
</dbReference>
<evidence type="ECO:0000256" key="2">
    <source>
        <dbReference type="ARBA" id="ARBA00003690"/>
    </source>
</evidence>
<keyword evidence="12 14" id="KW-0503">Monooxygenase</keyword>
<dbReference type="PRINTS" id="PR00465">
    <property type="entry name" value="EP450IV"/>
</dbReference>
<evidence type="ECO:0000313" key="15">
    <source>
        <dbReference type="EMBL" id="CAL8127913.1"/>
    </source>
</evidence>
<accession>A0ABP1RGT5</accession>
<dbReference type="Gene3D" id="1.10.630.10">
    <property type="entry name" value="Cytochrome P450"/>
    <property type="match status" value="1"/>
</dbReference>
<dbReference type="Proteomes" id="UP001642540">
    <property type="component" value="Unassembled WGS sequence"/>
</dbReference>
<keyword evidence="7 14" id="KW-0479">Metal-binding</keyword>
<proteinExistence type="inferred from homology"/>
<keyword evidence="13" id="KW-0472">Membrane</keyword>
<keyword evidence="10 14" id="KW-0560">Oxidoreductase</keyword>
<evidence type="ECO:0000256" key="10">
    <source>
        <dbReference type="ARBA" id="ARBA00023002"/>
    </source>
</evidence>
<evidence type="ECO:0000256" key="3">
    <source>
        <dbReference type="ARBA" id="ARBA00004174"/>
    </source>
</evidence>
<evidence type="ECO:0000256" key="4">
    <source>
        <dbReference type="ARBA" id="ARBA00004406"/>
    </source>
</evidence>
<keyword evidence="6 14" id="KW-0349">Heme</keyword>
<evidence type="ECO:0000256" key="14">
    <source>
        <dbReference type="RuleBase" id="RU000461"/>
    </source>
</evidence>
<evidence type="ECO:0000256" key="6">
    <source>
        <dbReference type="ARBA" id="ARBA00022617"/>
    </source>
</evidence>
<evidence type="ECO:0000256" key="11">
    <source>
        <dbReference type="ARBA" id="ARBA00023004"/>
    </source>
</evidence>
<name>A0ABP1RGT5_9HEXA</name>
<comment type="subcellular location">
    <subcellularLocation>
        <location evidence="4">Endoplasmic reticulum membrane</location>
        <topology evidence="4">Peripheral membrane protein</topology>
    </subcellularLocation>
    <subcellularLocation>
        <location evidence="3">Microsome membrane</location>
        <topology evidence="3">Peripheral membrane protein</topology>
    </subcellularLocation>
</comment>
<keyword evidence="16" id="KW-1185">Reference proteome</keyword>
<dbReference type="EMBL" id="CAXLJM020000072">
    <property type="protein sequence ID" value="CAL8127913.1"/>
    <property type="molecule type" value="Genomic_DNA"/>
</dbReference>
<evidence type="ECO:0000256" key="12">
    <source>
        <dbReference type="ARBA" id="ARBA00023033"/>
    </source>
</evidence>
<sequence length="415" mass="48112">MVFSAETAQSVLKSGDFGHICKPNSIFYNVMRPFLGNSLLLHEGQLWRDRRKIIMRCMSFHHLRTYTSLLNKHSKRIVNDLGDLFADGKSHRINTNISGLFVAIITEIVTGSDIEGAKGGAEFHHNFQKWKTCIIKRLEKIWLHPDILWKFSSHKIIHDQAVSNISAFSRQKLMEHKQRREEKSVKFRNTIDELIDSGQSDEEIVRELHTLLSGGHEMSATTMHLFLLLMATHQNYQDLCRKEIDAIFEDEEQSSNGSLKFEAINRLKYLEMCLMETMRLLPPVFAFMRQLKTGMDIEYEGKEIHVPPGTQVAIVPWAIHRNENYWSNPETFDPDRFLPEECAKRHSHAYLPFSAGPRNCFGMKLGMNEMKVVAAHVLRNFRVESTDRLEDIPLLPTVTVTPERDYNFVMRKRAL</sequence>
<evidence type="ECO:0000313" key="16">
    <source>
        <dbReference type="Proteomes" id="UP001642540"/>
    </source>
</evidence>